<dbReference type="EMBL" id="CP002961">
    <property type="protein sequence ID" value="AFK03241.1"/>
    <property type="molecule type" value="Genomic_DNA"/>
</dbReference>
<comment type="similarity">
    <text evidence="1 2">Belongs to the DegT/DnrJ/EryC1 family.</text>
</comment>
<evidence type="ECO:0000256" key="2">
    <source>
        <dbReference type="RuleBase" id="RU004508"/>
    </source>
</evidence>
<dbReference type="Proteomes" id="UP000002875">
    <property type="component" value="Chromosome"/>
</dbReference>
<dbReference type="PANTHER" id="PTHR30244:SF34">
    <property type="entry name" value="DTDP-4-AMINO-4,6-DIDEOXYGALACTOSE TRANSAMINASE"/>
    <property type="match status" value="1"/>
</dbReference>
<protein>
    <submittedName>
        <fullName evidence="3">DegT/DnrJ/EryC1/StrS aminotransferase</fullName>
    </submittedName>
</protein>
<reference evidence="3 4" key="1">
    <citation type="submission" date="2011-07" db="EMBL/GenBank/DDBJ databases">
        <title>The complete genome of chromosome of Emticicia oligotrophica DSM 17448.</title>
        <authorList>
            <consortium name="US DOE Joint Genome Institute (JGI-PGF)"/>
            <person name="Lucas S."/>
            <person name="Han J."/>
            <person name="Lapidus A."/>
            <person name="Bruce D."/>
            <person name="Goodwin L."/>
            <person name="Pitluck S."/>
            <person name="Peters L."/>
            <person name="Kyrpides N."/>
            <person name="Mavromatis K."/>
            <person name="Ivanova N."/>
            <person name="Ovchinnikova G."/>
            <person name="Teshima H."/>
            <person name="Detter J.C."/>
            <person name="Tapia R."/>
            <person name="Han C."/>
            <person name="Land M."/>
            <person name="Hauser L."/>
            <person name="Markowitz V."/>
            <person name="Cheng J.-F."/>
            <person name="Hugenholtz P."/>
            <person name="Woyke T."/>
            <person name="Wu D."/>
            <person name="Tindall B."/>
            <person name="Pomrenke H."/>
            <person name="Brambilla E."/>
            <person name="Klenk H.-P."/>
            <person name="Eisen J.A."/>
        </authorList>
    </citation>
    <scope>NUCLEOTIDE SEQUENCE [LARGE SCALE GENOMIC DNA]</scope>
    <source>
        <strain evidence="3 4">DSM 17448</strain>
    </source>
</reference>
<dbReference type="InterPro" id="IPR015422">
    <property type="entry name" value="PyrdxlP-dep_Trfase_small"/>
</dbReference>
<dbReference type="Pfam" id="PF01041">
    <property type="entry name" value="DegT_DnrJ_EryC1"/>
    <property type="match status" value="1"/>
</dbReference>
<dbReference type="InterPro" id="IPR015421">
    <property type="entry name" value="PyrdxlP-dep_Trfase_major"/>
</dbReference>
<dbReference type="GO" id="GO:0008483">
    <property type="term" value="F:transaminase activity"/>
    <property type="evidence" value="ECO:0007669"/>
    <property type="project" value="UniProtKB-KW"/>
</dbReference>
<dbReference type="PANTHER" id="PTHR30244">
    <property type="entry name" value="TRANSAMINASE"/>
    <property type="match status" value="1"/>
</dbReference>
<keyword evidence="3" id="KW-0808">Transferase</keyword>
<evidence type="ECO:0000313" key="3">
    <source>
        <dbReference type="EMBL" id="AFK03241.1"/>
    </source>
</evidence>
<evidence type="ECO:0000313" key="4">
    <source>
        <dbReference type="Proteomes" id="UP000002875"/>
    </source>
</evidence>
<accession>A0ABN4APY8</accession>
<name>A0ABN4APY8_EMTOG</name>
<dbReference type="RefSeq" id="WP_015028939.1">
    <property type="nucleotide sequence ID" value="NC_018748.1"/>
</dbReference>
<dbReference type="Gene3D" id="3.90.1150.10">
    <property type="entry name" value="Aspartate Aminotransferase, domain 1"/>
    <property type="match status" value="1"/>
</dbReference>
<organism evidence="3 4">
    <name type="scientific">Emticicia oligotrophica (strain DSM 17448 / CIP 109782 / MTCC 6937 / GPTSA100-15)</name>
    <dbReference type="NCBI Taxonomy" id="929562"/>
    <lineage>
        <taxon>Bacteria</taxon>
        <taxon>Pseudomonadati</taxon>
        <taxon>Bacteroidota</taxon>
        <taxon>Cytophagia</taxon>
        <taxon>Cytophagales</taxon>
        <taxon>Leadbetterellaceae</taxon>
        <taxon>Emticicia</taxon>
    </lineage>
</organism>
<proteinExistence type="inferred from homology"/>
<keyword evidence="2" id="KW-0663">Pyridoxal phosphate</keyword>
<evidence type="ECO:0000256" key="1">
    <source>
        <dbReference type="ARBA" id="ARBA00037999"/>
    </source>
</evidence>
<dbReference type="SUPFAM" id="SSF53383">
    <property type="entry name" value="PLP-dependent transferases"/>
    <property type="match status" value="1"/>
</dbReference>
<dbReference type="InterPro" id="IPR015424">
    <property type="entry name" value="PyrdxlP-dep_Trfase"/>
</dbReference>
<keyword evidence="4" id="KW-1185">Reference proteome</keyword>
<keyword evidence="3" id="KW-0032">Aminotransferase</keyword>
<gene>
    <name evidence="3" type="ordered locus">Emtol_2103</name>
</gene>
<sequence>MTAEKPMNEFPVMDTNDGIVLFHPNIPAKAALNVAEVLNTRWIGQGPRVDEFEQKFEQKFTNPCKSLAVGSGTDALHLAYLLAGLKEGDEVIAPVFTCTATNIPFHYMGVKIVFADVDANLNIDVKHVAELITPKTKAIVCVHYGGLPCDMDELWELGRKHNLAIIEDAAHAVGAKYKGQYIGSQSDFTMFSFQAIKHITTGDGGMLVVKDKSLVEKAKRLRWFGIDRSSKQKGIWENDITEIGYKYQMTDIAASIGLAALEEFDDHLEHRQKLYRLYCDLLKDVKGIRVIGSEYTDREHAAWLLTAEVDNRENLMKHLREHGIESGQVHYRNDKYSIFGGRTPGKFPKMDAIEDRYLVLPLHAKVTEEDVAYIAYILKKGW</sequence>
<dbReference type="CDD" id="cd00616">
    <property type="entry name" value="AHBA_syn"/>
    <property type="match status" value="1"/>
</dbReference>
<dbReference type="InterPro" id="IPR000653">
    <property type="entry name" value="DegT/StrS_aminotransferase"/>
</dbReference>
<dbReference type="PIRSF" id="PIRSF000390">
    <property type="entry name" value="PLP_StrS"/>
    <property type="match status" value="1"/>
</dbReference>
<dbReference type="Gene3D" id="3.40.640.10">
    <property type="entry name" value="Type I PLP-dependent aspartate aminotransferase-like (Major domain)"/>
    <property type="match status" value="1"/>
</dbReference>